<evidence type="ECO:0000313" key="7">
    <source>
        <dbReference type="Proteomes" id="UP000217153"/>
    </source>
</evidence>
<feature type="domain" description="Aminotransferase class I/classII large" evidence="5">
    <location>
        <begin position="26"/>
        <end position="346"/>
    </location>
</feature>
<evidence type="ECO:0000256" key="2">
    <source>
        <dbReference type="ARBA" id="ARBA00022576"/>
    </source>
</evidence>
<dbReference type="GO" id="GO:0030170">
    <property type="term" value="F:pyridoxal phosphate binding"/>
    <property type="evidence" value="ECO:0007669"/>
    <property type="project" value="InterPro"/>
</dbReference>
<evidence type="ECO:0000256" key="1">
    <source>
        <dbReference type="ARBA" id="ARBA00001933"/>
    </source>
</evidence>
<dbReference type="SUPFAM" id="SSF53383">
    <property type="entry name" value="PLP-dependent transferases"/>
    <property type="match status" value="1"/>
</dbReference>
<dbReference type="OrthoDB" id="9813612at2"/>
<dbReference type="EMBL" id="CP016768">
    <property type="protein sequence ID" value="ASY09007.2"/>
    <property type="molecule type" value="Genomic_DNA"/>
</dbReference>
<keyword evidence="7" id="KW-1185">Reference proteome</keyword>
<proteinExistence type="inferred from homology"/>
<dbReference type="PANTHER" id="PTHR42832:SF3">
    <property type="entry name" value="L-GLUTAMINE--4-(METHYLSULFANYL)-2-OXOBUTANOATE AMINOTRANSFERASE"/>
    <property type="match status" value="1"/>
</dbReference>
<dbReference type="KEGG" id="abam:B1s21122_01330"/>
<reference evidence="7" key="1">
    <citation type="submission" date="2016-10" db="EMBL/GenBank/DDBJ databases">
        <title>High microdiversification within the ubiquitous acI lineage of Actinobacteria.</title>
        <authorList>
            <person name="Neuenschwander S.M."/>
            <person name="Salcher M."/>
            <person name="Ghai R."/>
            <person name="Pernthaler J."/>
        </authorList>
    </citation>
    <scope>NUCLEOTIDE SEQUENCE [LARGE SCALE GENOMIC DNA]</scope>
</reference>
<evidence type="ECO:0000256" key="4">
    <source>
        <dbReference type="RuleBase" id="RU000481"/>
    </source>
</evidence>
<dbReference type="Gene3D" id="3.90.1150.10">
    <property type="entry name" value="Aspartate Aminotransferase, domain 1"/>
    <property type="match status" value="1"/>
</dbReference>
<name>A0A249JWV6_9ACTN</name>
<dbReference type="InterPro" id="IPR004838">
    <property type="entry name" value="NHTrfase_class1_PyrdxlP-BS"/>
</dbReference>
<evidence type="ECO:0000313" key="6">
    <source>
        <dbReference type="EMBL" id="ASY09007.2"/>
    </source>
</evidence>
<evidence type="ECO:0000259" key="5">
    <source>
        <dbReference type="Pfam" id="PF00155"/>
    </source>
</evidence>
<evidence type="ECO:0000256" key="3">
    <source>
        <dbReference type="ARBA" id="ARBA00022679"/>
    </source>
</evidence>
<dbReference type="PROSITE" id="PS00105">
    <property type="entry name" value="AA_TRANSFER_CLASS_1"/>
    <property type="match status" value="1"/>
</dbReference>
<dbReference type="CDD" id="cd00609">
    <property type="entry name" value="AAT_like"/>
    <property type="match status" value="1"/>
</dbReference>
<gene>
    <name evidence="6" type="primary">dapC</name>
    <name evidence="6" type="ORF">B1s21122_01330</name>
</gene>
<protein>
    <recommendedName>
        <fullName evidence="4">Aminotransferase</fullName>
        <ecNumber evidence="4">2.6.1.-</ecNumber>
    </recommendedName>
</protein>
<dbReference type="GO" id="GO:0008483">
    <property type="term" value="F:transaminase activity"/>
    <property type="evidence" value="ECO:0007669"/>
    <property type="project" value="UniProtKB-KW"/>
</dbReference>
<accession>A0A249JWV6</accession>
<comment type="cofactor">
    <cofactor evidence="1 4">
        <name>pyridoxal 5'-phosphate</name>
        <dbReference type="ChEBI" id="CHEBI:597326"/>
    </cofactor>
</comment>
<keyword evidence="3 4" id="KW-0808">Transferase</keyword>
<dbReference type="Gene3D" id="3.40.640.10">
    <property type="entry name" value="Type I PLP-dependent aspartate aminotransferase-like (Major domain)"/>
    <property type="match status" value="1"/>
</dbReference>
<dbReference type="NCBIfam" id="TIGR03539">
    <property type="entry name" value="DapC_actino"/>
    <property type="match status" value="1"/>
</dbReference>
<keyword evidence="2 4" id="KW-0032">Aminotransferase</keyword>
<dbReference type="Proteomes" id="UP000217153">
    <property type="component" value="Chromosome"/>
</dbReference>
<dbReference type="InterPro" id="IPR004839">
    <property type="entry name" value="Aminotransferase_I/II_large"/>
</dbReference>
<comment type="similarity">
    <text evidence="4">Belongs to the class-I pyridoxal-phosphate-dependent aminotransferase family.</text>
</comment>
<dbReference type="InterPro" id="IPR015422">
    <property type="entry name" value="PyrdxlP-dep_Trfase_small"/>
</dbReference>
<dbReference type="EC" id="2.6.1.-" evidence="4"/>
<organism evidence="6 7">
    <name type="scientific">Candidatus Nanopelagicus limnae</name>
    <dbReference type="NCBI Taxonomy" id="1884634"/>
    <lineage>
        <taxon>Bacteria</taxon>
        <taxon>Bacillati</taxon>
        <taxon>Actinomycetota</taxon>
        <taxon>Actinomycetes</taxon>
        <taxon>Candidatus Nanopelagicales</taxon>
        <taxon>Candidatus Nanopelagicaceae</taxon>
        <taxon>Candidatus Nanopelagicus</taxon>
    </lineage>
</organism>
<dbReference type="Pfam" id="PF00155">
    <property type="entry name" value="Aminotran_1_2"/>
    <property type="match status" value="1"/>
</dbReference>
<dbReference type="InterPro" id="IPR015421">
    <property type="entry name" value="PyrdxlP-dep_Trfase_major"/>
</dbReference>
<dbReference type="InterPro" id="IPR015424">
    <property type="entry name" value="PyrdxlP-dep_Trfase"/>
</dbReference>
<dbReference type="InterPro" id="IPR050881">
    <property type="entry name" value="LL-DAP_aminotransferase"/>
</dbReference>
<sequence>MKLPDFPWDLLAPYGEKAKKYSGGFIDLSQGTPVDPTPKFIQDSLTAASNSPSYPVVAGTKELQDAIRTWSIKHLGVTGEFDVLPSIGSKEFIALLPTFLQSKKVLYPKVAYPTYLVSAMMASAQGIPVEIDASTWPTADLAWLNSPSNPTGQVQSDEELKACITWVRKNNSIIASDECYLSFAENAKSILALANGDNTGLLAVLSLSKRSNLAGYRAGFVVGDSKLIDQIRQVRKHAGLMVPLPVQQAMITALSDEVHVKEQAARYRARRQTLKAALLSQGFKIEYSEAGLYIWCTRGEDGYKTVDYFAQLGILVTPGAFYGSDNFVRIALTATDENIDKAAARIKS</sequence>
<dbReference type="PANTHER" id="PTHR42832">
    <property type="entry name" value="AMINO ACID AMINOTRANSFERASE"/>
    <property type="match status" value="1"/>
</dbReference>
<dbReference type="InterPro" id="IPR019880">
    <property type="entry name" value="OxyQ"/>
</dbReference>
<dbReference type="AlphaFoldDB" id="A0A249JWV6"/>